<dbReference type="SUPFAM" id="SSF55190">
    <property type="entry name" value="Arginyl-tRNA synthetase (ArgRS), N-terminal 'additional' domain"/>
    <property type="match status" value="1"/>
</dbReference>
<dbReference type="InterPro" id="IPR001278">
    <property type="entry name" value="Arg-tRNA-ligase"/>
</dbReference>
<dbReference type="GO" id="GO:0006420">
    <property type="term" value="P:arginyl-tRNA aminoacylation"/>
    <property type="evidence" value="ECO:0007669"/>
    <property type="project" value="UniProtKB-UniRule"/>
</dbReference>
<feature type="short sequence motif" description="'HIGH' region" evidence="9">
    <location>
        <begin position="129"/>
        <end position="139"/>
    </location>
</feature>
<evidence type="ECO:0000256" key="10">
    <source>
        <dbReference type="RuleBase" id="RU363038"/>
    </source>
</evidence>
<dbReference type="FunFam" id="1.10.730.10:FF:000006">
    <property type="entry name" value="Arginyl-tRNA synthetase 2, mitochondrial"/>
    <property type="match status" value="1"/>
</dbReference>
<keyword evidence="5 9" id="KW-0067">ATP-binding</keyword>
<dbReference type="HAMAP" id="MF_00123">
    <property type="entry name" value="Arg_tRNA_synth"/>
    <property type="match status" value="1"/>
</dbReference>
<keyword evidence="6 9" id="KW-0648">Protein biosynthesis</keyword>
<keyword evidence="4 9" id="KW-0547">Nucleotide-binding</keyword>
<dbReference type="InterPro" id="IPR001412">
    <property type="entry name" value="aa-tRNA-synth_I_CS"/>
</dbReference>
<evidence type="ECO:0000256" key="3">
    <source>
        <dbReference type="ARBA" id="ARBA00022598"/>
    </source>
</evidence>
<comment type="similarity">
    <text evidence="1 9 10">Belongs to the class-I aminoacyl-tRNA synthetase family.</text>
</comment>
<accession>A0A1H1DT37</accession>
<dbReference type="InterPro" id="IPR036695">
    <property type="entry name" value="Arg-tRNA-synth_N_sf"/>
</dbReference>
<evidence type="ECO:0000256" key="2">
    <source>
        <dbReference type="ARBA" id="ARBA00022490"/>
    </source>
</evidence>
<dbReference type="SUPFAM" id="SSF52374">
    <property type="entry name" value="Nucleotidylyl transferase"/>
    <property type="match status" value="1"/>
</dbReference>
<dbReference type="InterPro" id="IPR009080">
    <property type="entry name" value="tRNAsynth_Ia_anticodon-bd"/>
</dbReference>
<dbReference type="GO" id="GO:0005524">
    <property type="term" value="F:ATP binding"/>
    <property type="evidence" value="ECO:0007669"/>
    <property type="project" value="UniProtKB-UniRule"/>
</dbReference>
<proteinExistence type="inferred from homology"/>
<evidence type="ECO:0000256" key="6">
    <source>
        <dbReference type="ARBA" id="ARBA00022917"/>
    </source>
</evidence>
<dbReference type="AlphaFoldDB" id="A0A1H1DT37"/>
<dbReference type="InterPro" id="IPR005148">
    <property type="entry name" value="Arg-tRNA-synth_N"/>
</dbReference>
<evidence type="ECO:0000256" key="1">
    <source>
        <dbReference type="ARBA" id="ARBA00005594"/>
    </source>
</evidence>
<dbReference type="GO" id="GO:0005737">
    <property type="term" value="C:cytoplasm"/>
    <property type="evidence" value="ECO:0007669"/>
    <property type="project" value="UniProtKB-SubCell"/>
</dbReference>
<name>A0A1H1DT37_9FLAO</name>
<keyword evidence="7 9" id="KW-0030">Aminoacyl-tRNA synthetase</keyword>
<dbReference type="FunFam" id="3.40.50.620:FF:000125">
    <property type="entry name" value="Arginine--tRNA ligase"/>
    <property type="match status" value="1"/>
</dbReference>
<feature type="domain" description="DALR anticodon binding" evidence="11">
    <location>
        <begin position="482"/>
        <end position="596"/>
    </location>
</feature>
<evidence type="ECO:0000256" key="8">
    <source>
        <dbReference type="ARBA" id="ARBA00049339"/>
    </source>
</evidence>
<dbReference type="GO" id="GO:0004814">
    <property type="term" value="F:arginine-tRNA ligase activity"/>
    <property type="evidence" value="ECO:0007669"/>
    <property type="project" value="UniProtKB-UniRule"/>
</dbReference>
<dbReference type="SUPFAM" id="SSF47323">
    <property type="entry name" value="Anticodon-binding domain of a subclass of class I aminoacyl-tRNA synthetases"/>
    <property type="match status" value="1"/>
</dbReference>
<dbReference type="SMART" id="SM01016">
    <property type="entry name" value="Arg_tRNA_synt_N"/>
    <property type="match status" value="1"/>
</dbReference>
<dbReference type="SMART" id="SM00836">
    <property type="entry name" value="DALR_1"/>
    <property type="match status" value="1"/>
</dbReference>
<dbReference type="EC" id="6.1.1.19" evidence="9"/>
<dbReference type="Pfam" id="PF00750">
    <property type="entry name" value="tRNA-synt_1d"/>
    <property type="match status" value="1"/>
</dbReference>
<dbReference type="Pfam" id="PF03485">
    <property type="entry name" value="Arg_tRNA_synt_N"/>
    <property type="match status" value="1"/>
</dbReference>
<protein>
    <recommendedName>
        <fullName evidence="9">Arginine--tRNA ligase</fullName>
        <ecNumber evidence="9">6.1.1.19</ecNumber>
    </recommendedName>
    <alternativeName>
        <fullName evidence="9">Arginyl-tRNA synthetase</fullName>
        <shortName evidence="9">ArgRS</shortName>
    </alternativeName>
</protein>
<sequence>MWPLKNEYRPMNIKNIIEEKLSEVILNVYQLKEINLEVQENKTEFEGDFTIVTFPLVKQLKKNPESIGVELGEALTEQTDLLESFNVVKGFLNVKVKNQFFIDNFKSVTNDFDTIEKKNSTVMVEYSSPNTNKPLHLGHVRNNLLGFSVAQILREAGYDVIKSQIINDRGIHICKSMLAWEKFGKGETPETTNTKGDKFVGNYYVKFDQEYKKEISELIAQGSTEEQAKKEAPLMKEAQQMLLDWENGDEKVRNLWNEMNSWVYKGFNETYKRLGVNFDQVQYESNTYILGKDLIQEGLEKGVLYQKEDGSVWCDLTDEGLDQKLLLRSDGTSVYMTQDLGTAVERFKQNDIKKLIYTVGNEQDYHFQVLFKILGKLGYSWANQLYHLSYGMVELPNGKMKSREGTVVDADELMQEMHDIAKSKSEELGKLESFTEEEKNENYESIGLGALKYFMLKVDPKKKMLFNPEESIDFNGNTGPFIQYTFARIQSLLAKADFKYKEVENIEVSQSEKELIMQLSNYKTVVTKAAEALSPALVANYLYDLVKSYNSFYQSNPILKLEDKNITQFRLNLSDITAKTIKKSLELLGIGTVNRM</sequence>
<dbReference type="EMBL" id="FNKL01000003">
    <property type="protein sequence ID" value="SDQ79655.1"/>
    <property type="molecule type" value="Genomic_DNA"/>
</dbReference>
<dbReference type="InterPro" id="IPR014729">
    <property type="entry name" value="Rossmann-like_a/b/a_fold"/>
</dbReference>
<dbReference type="NCBIfam" id="TIGR00456">
    <property type="entry name" value="argS"/>
    <property type="match status" value="1"/>
</dbReference>
<dbReference type="PROSITE" id="PS00178">
    <property type="entry name" value="AA_TRNA_LIGASE_I"/>
    <property type="match status" value="1"/>
</dbReference>
<evidence type="ECO:0000256" key="5">
    <source>
        <dbReference type="ARBA" id="ARBA00022840"/>
    </source>
</evidence>
<dbReference type="PANTHER" id="PTHR11956">
    <property type="entry name" value="ARGINYL-TRNA SYNTHETASE"/>
    <property type="match status" value="1"/>
</dbReference>
<dbReference type="PANTHER" id="PTHR11956:SF5">
    <property type="entry name" value="ARGININE--TRNA LIGASE, CYTOPLASMIC"/>
    <property type="match status" value="1"/>
</dbReference>
<reference evidence="14" key="1">
    <citation type="submission" date="2016-10" db="EMBL/GenBank/DDBJ databases">
        <authorList>
            <person name="Varghese N."/>
            <person name="Submissions S."/>
        </authorList>
    </citation>
    <scope>NUCLEOTIDE SEQUENCE [LARGE SCALE GENOMIC DNA]</scope>
    <source>
        <strain evidence="14">DSM 17072</strain>
    </source>
</reference>
<dbReference type="Pfam" id="PF05746">
    <property type="entry name" value="DALR_1"/>
    <property type="match status" value="1"/>
</dbReference>
<dbReference type="InterPro" id="IPR008909">
    <property type="entry name" value="DALR_anticod-bd"/>
</dbReference>
<evidence type="ECO:0000313" key="14">
    <source>
        <dbReference type="Proteomes" id="UP000199627"/>
    </source>
</evidence>
<evidence type="ECO:0000313" key="13">
    <source>
        <dbReference type="EMBL" id="SDQ79655.1"/>
    </source>
</evidence>
<keyword evidence="3 9" id="KW-0436">Ligase</keyword>
<comment type="subunit">
    <text evidence="9">Monomer.</text>
</comment>
<dbReference type="STRING" id="311333.SAMN05421664_2624"/>
<dbReference type="PRINTS" id="PR01038">
    <property type="entry name" value="TRNASYNTHARG"/>
</dbReference>
<dbReference type="InterPro" id="IPR035684">
    <property type="entry name" value="ArgRS_core"/>
</dbReference>
<feature type="domain" description="Arginyl tRNA synthetase N-terminal" evidence="12">
    <location>
        <begin position="11"/>
        <end position="96"/>
    </location>
</feature>
<organism evidence="13 14">
    <name type="scientific">Chryseobacterium soldanellicola</name>
    <dbReference type="NCBI Taxonomy" id="311333"/>
    <lineage>
        <taxon>Bacteria</taxon>
        <taxon>Pseudomonadati</taxon>
        <taxon>Bacteroidota</taxon>
        <taxon>Flavobacteriia</taxon>
        <taxon>Flavobacteriales</taxon>
        <taxon>Weeksellaceae</taxon>
        <taxon>Chryseobacterium group</taxon>
        <taxon>Chryseobacterium</taxon>
    </lineage>
</organism>
<keyword evidence="14" id="KW-1185">Reference proteome</keyword>
<keyword evidence="2 9" id="KW-0963">Cytoplasm</keyword>
<comment type="catalytic activity">
    <reaction evidence="8 9">
        <text>tRNA(Arg) + L-arginine + ATP = L-arginyl-tRNA(Arg) + AMP + diphosphate</text>
        <dbReference type="Rhea" id="RHEA:20301"/>
        <dbReference type="Rhea" id="RHEA-COMP:9658"/>
        <dbReference type="Rhea" id="RHEA-COMP:9673"/>
        <dbReference type="ChEBI" id="CHEBI:30616"/>
        <dbReference type="ChEBI" id="CHEBI:32682"/>
        <dbReference type="ChEBI" id="CHEBI:33019"/>
        <dbReference type="ChEBI" id="CHEBI:78442"/>
        <dbReference type="ChEBI" id="CHEBI:78513"/>
        <dbReference type="ChEBI" id="CHEBI:456215"/>
        <dbReference type="EC" id="6.1.1.19"/>
    </reaction>
</comment>
<evidence type="ECO:0000259" key="12">
    <source>
        <dbReference type="SMART" id="SM01016"/>
    </source>
</evidence>
<comment type="subcellular location">
    <subcellularLocation>
        <location evidence="9">Cytoplasm</location>
    </subcellularLocation>
</comment>
<evidence type="ECO:0000256" key="4">
    <source>
        <dbReference type="ARBA" id="ARBA00022741"/>
    </source>
</evidence>
<dbReference type="Proteomes" id="UP000199627">
    <property type="component" value="Unassembled WGS sequence"/>
</dbReference>
<dbReference type="Gene3D" id="3.30.1360.70">
    <property type="entry name" value="Arginyl tRNA synthetase N-terminal domain"/>
    <property type="match status" value="1"/>
</dbReference>
<gene>
    <name evidence="9" type="primary">argS</name>
    <name evidence="13" type="ORF">SAMN05421664_2624</name>
</gene>
<evidence type="ECO:0000256" key="7">
    <source>
        <dbReference type="ARBA" id="ARBA00023146"/>
    </source>
</evidence>
<dbReference type="Gene3D" id="1.10.730.10">
    <property type="entry name" value="Isoleucyl-tRNA Synthetase, Domain 1"/>
    <property type="match status" value="1"/>
</dbReference>
<dbReference type="Gene3D" id="3.40.50.620">
    <property type="entry name" value="HUPs"/>
    <property type="match status" value="1"/>
</dbReference>
<evidence type="ECO:0000259" key="11">
    <source>
        <dbReference type="SMART" id="SM00836"/>
    </source>
</evidence>
<evidence type="ECO:0000256" key="9">
    <source>
        <dbReference type="HAMAP-Rule" id="MF_00123"/>
    </source>
</evidence>